<reference evidence="2" key="1">
    <citation type="submission" date="2011-01" db="EMBL/GenBank/DDBJ databases">
        <title>Complete sequence of chromosome of Acidobacterium sp. MP5ACTX9.</title>
        <authorList>
            <consortium name="US DOE Joint Genome Institute"/>
            <person name="Lucas S."/>
            <person name="Copeland A."/>
            <person name="Lapidus A."/>
            <person name="Cheng J.-F."/>
            <person name="Goodwin L."/>
            <person name="Pitluck S."/>
            <person name="Teshima H."/>
            <person name="Detter J.C."/>
            <person name="Han C."/>
            <person name="Tapia R."/>
            <person name="Land M."/>
            <person name="Hauser L."/>
            <person name="Kyrpides N."/>
            <person name="Ivanova N."/>
            <person name="Ovchinnikova G."/>
            <person name="Pagani I."/>
            <person name="Rawat S.R."/>
            <person name="Mannisto M."/>
            <person name="Haggblom M.M."/>
            <person name="Woyke T."/>
        </authorList>
    </citation>
    <scope>NUCLEOTIDE SEQUENCE [LARGE SCALE GENOMIC DNA]</scope>
    <source>
        <strain evidence="2">MP5ACTX9</strain>
    </source>
</reference>
<dbReference type="Proteomes" id="UP000000343">
    <property type="component" value="Chromosome"/>
</dbReference>
<dbReference type="RefSeq" id="WP_013579483.1">
    <property type="nucleotide sequence ID" value="NC_015064.1"/>
</dbReference>
<sequence>MHLLYADESGSISDPSQRFFVLAGVAVFERSTHWVEVELNQIAARFNPAEPHEVELHGSPMRTGSHGWSDHGQALRKQAIVDALSLGVAKHHPRDLRLFAAVLEKNNFAGQDIAQIAFEQLSSRFDQYLGRLYREKGDKQRGLILFDKSSTERRIQTLARDFKHTGHSFGITRNYAEVPVFLDSRASRLIQLADLVAYAIFRHHEHGDSTYYNACSHCFDAEGGVVHGLYVR</sequence>
<dbReference type="KEGG" id="acm:AciX9_1097"/>
<dbReference type="HOGENOM" id="CLU_077142_0_0_0"/>
<organism evidence="2">
    <name type="scientific">Granulicella tundricola (strain ATCC BAA-1859 / DSM 23138 / MP5ACTX9)</name>
    <dbReference type="NCBI Taxonomy" id="1198114"/>
    <lineage>
        <taxon>Bacteria</taxon>
        <taxon>Pseudomonadati</taxon>
        <taxon>Acidobacteriota</taxon>
        <taxon>Terriglobia</taxon>
        <taxon>Terriglobales</taxon>
        <taxon>Acidobacteriaceae</taxon>
        <taxon>Granulicella</taxon>
    </lineage>
</organism>
<dbReference type="OrthoDB" id="581472at2"/>
<dbReference type="AlphaFoldDB" id="E8X3G9"/>
<dbReference type="InterPro" id="IPR024524">
    <property type="entry name" value="DUF3800"/>
</dbReference>
<evidence type="ECO:0000313" key="1">
    <source>
        <dbReference type="EMBL" id="ADW68160.1"/>
    </source>
</evidence>
<evidence type="ECO:0000313" key="2">
    <source>
        <dbReference type="Proteomes" id="UP000000343"/>
    </source>
</evidence>
<keyword evidence="2" id="KW-1185">Reference proteome</keyword>
<proteinExistence type="predicted"/>
<dbReference type="PaxDb" id="1198114-AciX9_1097"/>
<dbReference type="Pfam" id="PF12686">
    <property type="entry name" value="DUF3800"/>
    <property type="match status" value="1"/>
</dbReference>
<dbReference type="eggNOG" id="ENOG502ZD31">
    <property type="taxonomic scope" value="Bacteria"/>
</dbReference>
<name>E8X3G9_GRATM</name>
<accession>E8X3G9</accession>
<evidence type="ECO:0008006" key="3">
    <source>
        <dbReference type="Google" id="ProtNLM"/>
    </source>
</evidence>
<dbReference type="EMBL" id="CP002480">
    <property type="protein sequence ID" value="ADW68160.1"/>
    <property type="molecule type" value="Genomic_DNA"/>
</dbReference>
<gene>
    <name evidence="1" type="ordered locus">AciX9_1097</name>
</gene>
<dbReference type="STRING" id="1198114.AciX9_1097"/>
<protein>
    <recommendedName>
        <fullName evidence="3">DUF3800 domain-containing protein</fullName>
    </recommendedName>
</protein>